<evidence type="ECO:0008006" key="3">
    <source>
        <dbReference type="Google" id="ProtNLM"/>
    </source>
</evidence>
<accession>A0A6P2CRG2</accession>
<protein>
    <recommendedName>
        <fullName evidence="3">Lipocalin-like domain-containing protein</fullName>
    </recommendedName>
</protein>
<evidence type="ECO:0000313" key="2">
    <source>
        <dbReference type="Proteomes" id="UP000464178"/>
    </source>
</evidence>
<proteinExistence type="predicted"/>
<dbReference type="RefSeq" id="WP_162665977.1">
    <property type="nucleotide sequence ID" value="NZ_LR593886.1"/>
</dbReference>
<sequence length="125" mass="13572">MHVIAIALAVIGTLGSTSIGRAGDDHKELVVGVWEIAYSDAKDVPIGTRLEFTKDGKMNRIVKADGKEVVRNDGGYTVEKDVITLTGSDGKKNDKGRICLLNKTSFVINDEAEDKVMILKRVKAK</sequence>
<dbReference type="KEGG" id="gms:SOIL9_68080"/>
<evidence type="ECO:0000313" key="1">
    <source>
        <dbReference type="EMBL" id="VTR90906.1"/>
    </source>
</evidence>
<organism evidence="1 2">
    <name type="scientific">Gemmata massiliana</name>
    <dbReference type="NCBI Taxonomy" id="1210884"/>
    <lineage>
        <taxon>Bacteria</taxon>
        <taxon>Pseudomonadati</taxon>
        <taxon>Planctomycetota</taxon>
        <taxon>Planctomycetia</taxon>
        <taxon>Gemmatales</taxon>
        <taxon>Gemmataceae</taxon>
        <taxon>Gemmata</taxon>
    </lineage>
</organism>
<name>A0A6P2CRG2_9BACT</name>
<keyword evidence="2" id="KW-1185">Reference proteome</keyword>
<dbReference type="EMBL" id="LR593886">
    <property type="protein sequence ID" value="VTR90906.1"/>
    <property type="molecule type" value="Genomic_DNA"/>
</dbReference>
<dbReference type="Proteomes" id="UP000464178">
    <property type="component" value="Chromosome"/>
</dbReference>
<gene>
    <name evidence="1" type="ORF">SOIL9_68080</name>
</gene>
<dbReference type="AlphaFoldDB" id="A0A6P2CRG2"/>
<reference evidence="1 2" key="1">
    <citation type="submission" date="2019-05" db="EMBL/GenBank/DDBJ databases">
        <authorList>
            <consortium name="Science for Life Laboratories"/>
        </authorList>
    </citation>
    <scope>NUCLEOTIDE SEQUENCE [LARGE SCALE GENOMIC DNA]</scope>
    <source>
        <strain evidence="1">Soil9</strain>
    </source>
</reference>